<keyword evidence="8" id="KW-1185">Reference proteome</keyword>
<dbReference type="GeneID" id="37015406"/>
<feature type="region of interest" description="Disordered" evidence="5">
    <location>
        <begin position="419"/>
        <end position="440"/>
    </location>
</feature>
<dbReference type="InterPro" id="IPR013932">
    <property type="entry name" value="TATA-bd_TIP120"/>
</dbReference>
<feature type="compositionally biased region" description="Acidic residues" evidence="5">
    <location>
        <begin position="316"/>
        <end position="344"/>
    </location>
</feature>
<evidence type="ECO:0000256" key="4">
    <source>
        <dbReference type="PROSITE-ProRule" id="PRU00103"/>
    </source>
</evidence>
<evidence type="ECO:0000259" key="6">
    <source>
        <dbReference type="Pfam" id="PF08623"/>
    </source>
</evidence>
<evidence type="ECO:0000313" key="8">
    <source>
        <dbReference type="Proteomes" id="UP000245942"/>
    </source>
</evidence>
<keyword evidence="3" id="KW-0833">Ubl conjugation pathway</keyword>
<accession>A0A316UAH3</accession>
<feature type="region of interest" description="Disordered" evidence="5">
    <location>
        <begin position="307"/>
        <end position="344"/>
    </location>
</feature>
<evidence type="ECO:0000256" key="1">
    <source>
        <dbReference type="ARBA" id="ARBA00007657"/>
    </source>
</evidence>
<dbReference type="AlphaFoldDB" id="A0A316UAH3"/>
<evidence type="ECO:0000313" key="7">
    <source>
        <dbReference type="EMBL" id="PWN22206.1"/>
    </source>
</evidence>
<proteinExistence type="inferred from homology"/>
<dbReference type="InterPro" id="IPR016024">
    <property type="entry name" value="ARM-type_fold"/>
</dbReference>
<dbReference type="Proteomes" id="UP000245942">
    <property type="component" value="Unassembled WGS sequence"/>
</dbReference>
<organism evidence="7 8">
    <name type="scientific">Pseudomicrostroma glucosiphilum</name>
    <dbReference type="NCBI Taxonomy" id="1684307"/>
    <lineage>
        <taxon>Eukaryota</taxon>
        <taxon>Fungi</taxon>
        <taxon>Dikarya</taxon>
        <taxon>Basidiomycota</taxon>
        <taxon>Ustilaginomycotina</taxon>
        <taxon>Exobasidiomycetes</taxon>
        <taxon>Microstromatales</taxon>
        <taxon>Microstromatales incertae sedis</taxon>
        <taxon>Pseudomicrostroma</taxon>
    </lineage>
</organism>
<dbReference type="Gene3D" id="1.25.10.10">
    <property type="entry name" value="Leucine-rich Repeat Variant"/>
    <property type="match status" value="1"/>
</dbReference>
<name>A0A316UAH3_9BASI</name>
<dbReference type="RefSeq" id="XP_025349366.1">
    <property type="nucleotide sequence ID" value="XM_025493672.1"/>
</dbReference>
<dbReference type="InterPro" id="IPR011989">
    <property type="entry name" value="ARM-like"/>
</dbReference>
<evidence type="ECO:0000256" key="2">
    <source>
        <dbReference type="ARBA" id="ARBA00022737"/>
    </source>
</evidence>
<dbReference type="SUPFAM" id="SSF48371">
    <property type="entry name" value="ARM repeat"/>
    <property type="match status" value="1"/>
</dbReference>
<feature type="domain" description="TATA-binding protein interacting (TIP20)" evidence="6">
    <location>
        <begin position="1048"/>
        <end position="1199"/>
    </location>
</feature>
<protein>
    <submittedName>
        <fullName evidence="7">TIP120-domain-containing protein</fullName>
    </submittedName>
</protein>
<dbReference type="InterPro" id="IPR039852">
    <property type="entry name" value="CAND1/CAND2"/>
</dbReference>
<keyword evidence="2" id="KW-0677">Repeat</keyword>
<dbReference type="OrthoDB" id="6260732at2759"/>
<dbReference type="InterPro" id="IPR021133">
    <property type="entry name" value="HEAT_type_2"/>
</dbReference>
<gene>
    <name evidence="7" type="ORF">BCV69DRAFT_289552</name>
</gene>
<dbReference type="Pfam" id="PF08623">
    <property type="entry name" value="TIP120"/>
    <property type="match status" value="1"/>
</dbReference>
<dbReference type="PROSITE" id="PS50077">
    <property type="entry name" value="HEAT_REPEAT"/>
    <property type="match status" value="1"/>
</dbReference>
<evidence type="ECO:0000256" key="3">
    <source>
        <dbReference type="ARBA" id="ARBA00022786"/>
    </source>
</evidence>
<dbReference type="PANTHER" id="PTHR12696">
    <property type="entry name" value="TIP120"/>
    <property type="match status" value="1"/>
</dbReference>
<reference evidence="7 8" key="1">
    <citation type="journal article" date="2018" name="Mol. Biol. Evol.">
        <title>Broad Genomic Sampling Reveals a Smut Pathogenic Ancestry of the Fungal Clade Ustilaginomycotina.</title>
        <authorList>
            <person name="Kijpornyongpan T."/>
            <person name="Mondo S.J."/>
            <person name="Barry K."/>
            <person name="Sandor L."/>
            <person name="Lee J."/>
            <person name="Lipzen A."/>
            <person name="Pangilinan J."/>
            <person name="LaButti K."/>
            <person name="Hainaut M."/>
            <person name="Henrissat B."/>
            <person name="Grigoriev I.V."/>
            <person name="Spatafora J.W."/>
            <person name="Aime M.C."/>
        </authorList>
    </citation>
    <scope>NUCLEOTIDE SEQUENCE [LARGE SCALE GENOMIC DNA]</scope>
    <source>
        <strain evidence="7 8">MCA 4718</strain>
    </source>
</reference>
<evidence type="ECO:0000256" key="5">
    <source>
        <dbReference type="SAM" id="MobiDB-lite"/>
    </source>
</evidence>
<dbReference type="STRING" id="1684307.A0A316UAH3"/>
<sequence length="1239" mass="134333">MSRVSSSSIAALLEKMKSQDADFRFMALNDLISDARRDSFAMDDDIESKVVSRVLELLKDPNGEVKNMAVRCLGMLVRRVRERQMQVVIDYLVVCISSKEEEVRDIAALGLKTVIAEMPSHSNLARSATTTLAPKLLAEVKSPAASQELLIDSLDVLAEIFTRFSSTILENSQLQKLGLQSLLPLLEHSRVAVRKRATLALSVLAANSSSETFTQLSTTASTSLSSSDVDKRKTSVQLIGALARSSPRRVGRRLPEFMPKIIEAAGTDDDELRETTLQTMELALLRCPMEVTPFLTSVVGTAVESIKHDPNYAGGDDSDEEMTDDFEEDDDDLEGDEDYSDDDDMSWKVRRAAAKTLQAAINTRHELLATFLTRVAPVLVSRFSEREESVRLEVLQTFLALLRQIQLFVGLPQATEVRPQSPGALKRKRDNLDAEEGSSPQMQLRALVPVISKALLKELPSKSSGTRLISTSVFKELVVVLQGGLDAQIPSIVAQINKALKTAETATGAGSSLKSEIISFLRVLFVAHNSRSYQDQLPTVIPILAGAITGRAHRDSVEALEASSDMIAAIYKQDASSLETSLLISLYDAVVSRLKGQDSDQELREKAVACLGMLLSSAGAALGSKLDECLPLLVDRLKNEVTRFATVKVVAQIASSPACQGPAFGAFFQSCTDEVTVLLRQSSRPLKLAAFEALEALLIRLGTELQGNTGNAIVMQIAPLLAEDADLSLLPQALAKPEVLPSATDAFLSHLSFLLAEPLVQGTTLDAIVDFIQVTVTVEGQRALEILHALTATLDHSTGSHAYSNAARCVGGIANAAPSNIEAIISGAGQALKAASQGKEAATAFNLLILGEVGRLEDFMKHPDLVKKVYDAFESPINEVRSSAAFALGNMAVGNEAAFLPVIRGHIENVDKHSLLALAALKELITHGSTEQLTVLAEQIWVPLFGICQTKDEATRSIGAECLARLTLTDPAKYLVQLQGRLRDPSASTRAAVIAAIRFSLTEASPVYNELLGPSIVDFLCLLKDPDLDVRRHAMFAFNSAAHNKPQLIREHLSTLLPLLYQETHVRQELLRKVTMGPFTVIQDDGLDLRKNAYETMYTLLDTCLTQINVSEYLNRVIAGLRDDDQVKLLCYLILVRLTDLAPLQVSQALDEISDPINESLKVKLKDGSTKQDVEKSAELTRAAFRALIALQRLLAGGSQGGAAMGAPRFQQLLKEAKGGPSAGLFREAEAAAASQQRI</sequence>
<comment type="similarity">
    <text evidence="1">Belongs to the CAND family.</text>
</comment>
<dbReference type="GO" id="GO:0010265">
    <property type="term" value="P:SCF complex assembly"/>
    <property type="evidence" value="ECO:0007669"/>
    <property type="project" value="InterPro"/>
</dbReference>
<dbReference type="EMBL" id="KZ819323">
    <property type="protein sequence ID" value="PWN22206.1"/>
    <property type="molecule type" value="Genomic_DNA"/>
</dbReference>
<dbReference type="Pfam" id="PF25782">
    <property type="entry name" value="TPR_CAND1"/>
    <property type="match status" value="1"/>
</dbReference>
<feature type="repeat" description="HEAT" evidence="4">
    <location>
        <begin position="50"/>
        <end position="86"/>
    </location>
</feature>